<sequence>MLATLVVSVPSRAQDARELEERAVSADREAREKRQAADEALEGAADARRRMQALAADAQRFERQATRLENRLAMLSRQRSALLTDVAAEQKGLTHLLAAVQRMARRPVAAALLAPADAVETARTAALADTLRPRIAQRTADLRARLSKLASLTAEVRGQRALLEGSRRDLAEAVAELDTLASGYREESEALGAEAVAARRRARSLAAEAVERGGLTPSVTLPERVRRARAIRSFRPGPAEIARTGYRAPVAGRVTLPFGEVNTVGVTERGVTVKTRPGAVVTAPADGTVIFAGPFREEEGVVILEHERGMTSILSGLSRMAVAEGQPVTRGLPLGRVDTDAALYVELRRRGRPVDPMLYMQKRQHAAETGRGGGE</sequence>
<dbReference type="PANTHER" id="PTHR21666:SF270">
    <property type="entry name" value="MUREIN HYDROLASE ACTIVATOR ENVC"/>
    <property type="match status" value="1"/>
</dbReference>
<feature type="region of interest" description="Disordered" evidence="1">
    <location>
        <begin position="18"/>
        <end position="43"/>
    </location>
</feature>
<comment type="caution">
    <text evidence="3">The sequence shown here is derived from an EMBL/GenBank/DDBJ whole genome shotgun (WGS) entry which is preliminary data.</text>
</comment>
<feature type="domain" description="M23ase beta-sheet core" evidence="2">
    <location>
        <begin position="268"/>
        <end position="356"/>
    </location>
</feature>
<dbReference type="PATRIC" id="fig|1234595.3.peg.2899"/>
<feature type="compositionally biased region" description="Basic and acidic residues" evidence="1">
    <location>
        <begin position="18"/>
        <end position="37"/>
    </location>
</feature>
<protein>
    <recommendedName>
        <fullName evidence="2">M23ase beta-sheet core domain-containing protein</fullName>
    </recommendedName>
</protein>
<dbReference type="PANTHER" id="PTHR21666">
    <property type="entry name" value="PEPTIDASE-RELATED"/>
    <property type="match status" value="1"/>
</dbReference>
<dbReference type="InterPro" id="IPR050570">
    <property type="entry name" value="Cell_wall_metabolism_enzyme"/>
</dbReference>
<keyword evidence="4" id="KW-1185">Reference proteome</keyword>
<proteinExistence type="predicted"/>
<dbReference type="AlphaFoldDB" id="M2T5H8"/>
<gene>
    <name evidence="3" type="ORF">C725_2896</name>
</gene>
<reference evidence="3 4" key="1">
    <citation type="journal article" date="2013" name="Genome Announc.">
        <title>Draft Genome Sequence of Strain JLT2015T, Belonging to the Family Sphingomonadaceae of the Alphaproteobacteria.</title>
        <authorList>
            <person name="Tang K."/>
            <person name="Liu K."/>
            <person name="Li S."/>
            <person name="Jiao N."/>
        </authorList>
    </citation>
    <scope>NUCLEOTIDE SEQUENCE [LARGE SCALE GENOMIC DNA]</scope>
    <source>
        <strain evidence="3 4">JLT2015</strain>
    </source>
</reference>
<evidence type="ECO:0000256" key="1">
    <source>
        <dbReference type="SAM" id="MobiDB-lite"/>
    </source>
</evidence>
<accession>M2T5H8</accession>
<dbReference type="Pfam" id="PF01551">
    <property type="entry name" value="Peptidase_M23"/>
    <property type="match status" value="1"/>
</dbReference>
<evidence type="ECO:0000313" key="4">
    <source>
        <dbReference type="Proteomes" id="UP000011717"/>
    </source>
</evidence>
<dbReference type="InterPro" id="IPR016047">
    <property type="entry name" value="M23ase_b-sheet_dom"/>
</dbReference>
<dbReference type="SUPFAM" id="SSF51261">
    <property type="entry name" value="Duplicated hybrid motif"/>
    <property type="match status" value="1"/>
</dbReference>
<evidence type="ECO:0000313" key="3">
    <source>
        <dbReference type="EMBL" id="EMD81739.1"/>
    </source>
</evidence>
<evidence type="ECO:0000259" key="2">
    <source>
        <dbReference type="Pfam" id="PF01551"/>
    </source>
</evidence>
<dbReference type="Gene3D" id="2.70.70.10">
    <property type="entry name" value="Glucose Permease (Domain IIA)"/>
    <property type="match status" value="1"/>
</dbReference>
<dbReference type="InterPro" id="IPR011055">
    <property type="entry name" value="Dup_hybrid_motif"/>
</dbReference>
<dbReference type="CDD" id="cd12797">
    <property type="entry name" value="M23_peptidase"/>
    <property type="match status" value="1"/>
</dbReference>
<name>M2T5H8_9SPHN</name>
<dbReference type="GO" id="GO:0004222">
    <property type="term" value="F:metalloendopeptidase activity"/>
    <property type="evidence" value="ECO:0007669"/>
    <property type="project" value="TreeGrafter"/>
</dbReference>
<dbReference type="EMBL" id="AMRV01000017">
    <property type="protein sequence ID" value="EMD81739.1"/>
    <property type="molecule type" value="Genomic_DNA"/>
</dbReference>
<organism evidence="3 4">
    <name type="scientific">Pacificimonas flava</name>
    <dbReference type="NCBI Taxonomy" id="1234595"/>
    <lineage>
        <taxon>Bacteria</taxon>
        <taxon>Pseudomonadati</taxon>
        <taxon>Pseudomonadota</taxon>
        <taxon>Alphaproteobacteria</taxon>
        <taxon>Sphingomonadales</taxon>
        <taxon>Sphingosinicellaceae</taxon>
        <taxon>Pacificimonas</taxon>
    </lineage>
</organism>
<dbReference type="Proteomes" id="UP000011717">
    <property type="component" value="Unassembled WGS sequence"/>
</dbReference>